<dbReference type="SUPFAM" id="SSF102588">
    <property type="entry name" value="LmbE-like"/>
    <property type="match status" value="1"/>
</dbReference>
<name>A0ABM6RS67_9FIRM</name>
<protein>
    <recommendedName>
        <fullName evidence="3">PIG-L family deacetylase</fullName>
    </recommendedName>
</protein>
<evidence type="ECO:0000313" key="2">
    <source>
        <dbReference type="Proteomes" id="UP000325292"/>
    </source>
</evidence>
<sequence length="411" mass="46300">MAGRRRVLVMAPHPDDEALGAGGFIHQAVRQGYDVYVVLMTSGDGFVQDAERYYLSLTVTSEEYIHLGYERQIEAQKAMAALGVPKERVIFLGFPDGGLDHLFLHYDAAALFVSPTTGCSRVPYIESPTYGTPYTGAELLNAIIRLFTEIQPDWVVTPLMLDQHPDHWATSAFGSLALMACRAQGLSWAEHTVHLGYLVHWNGWPLPLAYRPEMRQEVPPALTTYPGLRWEEFGYDAPTVEAKRVSLLSYESQVELIKPFLLAFARKTEVFGRVTPTVVDQEAVWPQPRAESLTKFLRRDYGIVASRWRHRQGQDHVQCRVKLEGLWSARVVVYAWGKGLEFSGWTSGMQGGDDPGLLVTPSADHVDLTWSVSETGTEREWLKGIVFYRNNKITGRTGFWPWLSADPERKG</sequence>
<dbReference type="Gene3D" id="3.40.50.10320">
    <property type="entry name" value="LmbE-like"/>
    <property type="match status" value="1"/>
</dbReference>
<dbReference type="InterPro" id="IPR024078">
    <property type="entry name" value="LmbE-like_dom_sf"/>
</dbReference>
<accession>A0ABM6RS67</accession>
<dbReference type="Pfam" id="PF02585">
    <property type="entry name" value="PIG-L"/>
    <property type="match status" value="1"/>
</dbReference>
<dbReference type="Proteomes" id="UP000325292">
    <property type="component" value="Chromosome"/>
</dbReference>
<keyword evidence="2" id="KW-1185">Reference proteome</keyword>
<dbReference type="PANTHER" id="PTHR12993">
    <property type="entry name" value="N-ACETYLGLUCOSAMINYL-PHOSPHATIDYLINOSITOL DE-N-ACETYLASE-RELATED"/>
    <property type="match status" value="1"/>
</dbReference>
<reference evidence="1 2" key="1">
    <citation type="journal article" date="2019" name="Sci. Rep.">
        <title>Sulfobacillus thermotolerans: new insights into resistance and metabolic capacities of acidophilic chemolithotrophs.</title>
        <authorList>
            <person name="Panyushkina A.E."/>
            <person name="Babenko V.V."/>
            <person name="Nikitina A.S."/>
            <person name="Selezneva O.V."/>
            <person name="Tsaplina I.A."/>
            <person name="Letarova M.A."/>
            <person name="Kostryukova E.S."/>
            <person name="Letarov A.V."/>
        </authorList>
    </citation>
    <scope>NUCLEOTIDE SEQUENCE [LARGE SCALE GENOMIC DNA]</scope>
    <source>
        <strain evidence="1 2">Kr1</strain>
    </source>
</reference>
<gene>
    <name evidence="1" type="ORF">BXT84_10250</name>
</gene>
<proteinExistence type="predicted"/>
<evidence type="ECO:0000313" key="1">
    <source>
        <dbReference type="EMBL" id="AUW94271.1"/>
    </source>
</evidence>
<dbReference type="EMBL" id="CP019454">
    <property type="protein sequence ID" value="AUW94271.1"/>
    <property type="molecule type" value="Genomic_DNA"/>
</dbReference>
<dbReference type="PANTHER" id="PTHR12993:SF29">
    <property type="entry name" value="BLR3841 PROTEIN"/>
    <property type="match status" value="1"/>
</dbReference>
<dbReference type="InterPro" id="IPR003737">
    <property type="entry name" value="GlcNAc_PI_deacetylase-related"/>
</dbReference>
<organism evidence="1 2">
    <name type="scientific">Sulfobacillus thermotolerans</name>
    <dbReference type="NCBI Taxonomy" id="338644"/>
    <lineage>
        <taxon>Bacteria</taxon>
        <taxon>Bacillati</taxon>
        <taxon>Bacillota</taxon>
        <taxon>Clostridia</taxon>
        <taxon>Eubacteriales</taxon>
        <taxon>Clostridiales Family XVII. Incertae Sedis</taxon>
        <taxon>Sulfobacillus</taxon>
    </lineage>
</organism>
<evidence type="ECO:0008006" key="3">
    <source>
        <dbReference type="Google" id="ProtNLM"/>
    </source>
</evidence>